<dbReference type="AlphaFoldDB" id="A0A915KHG9"/>
<dbReference type="Proteomes" id="UP000887565">
    <property type="component" value="Unplaced"/>
</dbReference>
<proteinExistence type="predicted"/>
<feature type="compositionally biased region" description="Polar residues" evidence="1">
    <location>
        <begin position="28"/>
        <end position="41"/>
    </location>
</feature>
<feature type="region of interest" description="Disordered" evidence="1">
    <location>
        <begin position="28"/>
        <end position="47"/>
    </location>
</feature>
<reference evidence="3" key="1">
    <citation type="submission" date="2022-11" db="UniProtKB">
        <authorList>
            <consortium name="WormBaseParasite"/>
        </authorList>
    </citation>
    <scope>IDENTIFICATION</scope>
</reference>
<protein>
    <submittedName>
        <fullName evidence="3">Uncharacterized protein</fullName>
    </submittedName>
</protein>
<evidence type="ECO:0000313" key="3">
    <source>
        <dbReference type="WBParaSite" id="nRc.2.0.1.t38182-RA"/>
    </source>
</evidence>
<sequence length="86" mass="9453">MQKNYHDCQQYLQKITKYEWRHLGQGARSNSLKCSGSSSTGDPELPPDLSLSSLIECTLTGVDLECSLAVDKLLFSPADNCNKESG</sequence>
<organism evidence="2 3">
    <name type="scientific">Romanomermis culicivorax</name>
    <name type="common">Nematode worm</name>
    <dbReference type="NCBI Taxonomy" id="13658"/>
    <lineage>
        <taxon>Eukaryota</taxon>
        <taxon>Metazoa</taxon>
        <taxon>Ecdysozoa</taxon>
        <taxon>Nematoda</taxon>
        <taxon>Enoplea</taxon>
        <taxon>Dorylaimia</taxon>
        <taxon>Mermithida</taxon>
        <taxon>Mermithoidea</taxon>
        <taxon>Mermithidae</taxon>
        <taxon>Romanomermis</taxon>
    </lineage>
</organism>
<keyword evidence="2" id="KW-1185">Reference proteome</keyword>
<dbReference type="WBParaSite" id="nRc.2.0.1.t38182-RA">
    <property type="protein sequence ID" value="nRc.2.0.1.t38182-RA"/>
    <property type="gene ID" value="nRc.2.0.1.g38182"/>
</dbReference>
<evidence type="ECO:0000256" key="1">
    <source>
        <dbReference type="SAM" id="MobiDB-lite"/>
    </source>
</evidence>
<name>A0A915KHG9_ROMCU</name>
<accession>A0A915KHG9</accession>
<evidence type="ECO:0000313" key="2">
    <source>
        <dbReference type="Proteomes" id="UP000887565"/>
    </source>
</evidence>